<dbReference type="InterPro" id="IPR013325">
    <property type="entry name" value="RNA_pol_sigma_r2"/>
</dbReference>
<dbReference type="Gene3D" id="1.10.10.10">
    <property type="entry name" value="Winged helix-like DNA-binding domain superfamily/Winged helix DNA-binding domain"/>
    <property type="match status" value="2"/>
</dbReference>
<keyword evidence="1 6" id="KW-0805">Transcription regulation</keyword>
<keyword evidence="4 6" id="KW-0804">Transcription</keyword>
<feature type="region of interest" description="Disordered" evidence="7">
    <location>
        <begin position="1"/>
        <end position="25"/>
    </location>
</feature>
<dbReference type="SUPFAM" id="SSF88946">
    <property type="entry name" value="Sigma2 domain of RNA polymerase sigma factors"/>
    <property type="match status" value="1"/>
</dbReference>
<dbReference type="PROSITE" id="PS00716">
    <property type="entry name" value="SIGMA70_2"/>
    <property type="match status" value="1"/>
</dbReference>
<dbReference type="GO" id="GO:0016987">
    <property type="term" value="F:sigma factor activity"/>
    <property type="evidence" value="ECO:0007669"/>
    <property type="project" value="UniProtKB-KW"/>
</dbReference>
<dbReference type="Pfam" id="PF12796">
    <property type="entry name" value="Ank_2"/>
    <property type="match status" value="1"/>
</dbReference>
<evidence type="ECO:0000256" key="7">
    <source>
        <dbReference type="SAM" id="MobiDB-lite"/>
    </source>
</evidence>
<keyword evidence="5" id="KW-0040">ANK repeat</keyword>
<dbReference type="NCBIfam" id="TIGR02937">
    <property type="entry name" value="sigma70-ECF"/>
    <property type="match status" value="1"/>
</dbReference>
<dbReference type="GO" id="GO:0003677">
    <property type="term" value="F:DNA binding"/>
    <property type="evidence" value="ECO:0007669"/>
    <property type="project" value="UniProtKB-KW"/>
</dbReference>
<feature type="domain" description="RNA polymerase sigma-70" evidence="8">
    <location>
        <begin position="556"/>
        <end position="569"/>
    </location>
</feature>
<dbReference type="SUPFAM" id="SSF48403">
    <property type="entry name" value="Ankyrin repeat"/>
    <property type="match status" value="1"/>
</dbReference>
<dbReference type="Proteomes" id="UP000494170">
    <property type="component" value="Unassembled WGS sequence"/>
</dbReference>
<evidence type="ECO:0000256" key="4">
    <source>
        <dbReference type="ARBA" id="ARBA00023163"/>
    </source>
</evidence>
<dbReference type="InterPro" id="IPR007630">
    <property type="entry name" value="RNA_pol_sigma70_r4"/>
</dbReference>
<dbReference type="PANTHER" id="PTHR30603">
    <property type="entry name" value="RNA POLYMERASE SIGMA FACTOR RPO"/>
    <property type="match status" value="1"/>
</dbReference>
<keyword evidence="2 6" id="KW-0731">Sigma factor</keyword>
<evidence type="ECO:0000313" key="11">
    <source>
        <dbReference type="Proteomes" id="UP000494170"/>
    </source>
</evidence>
<dbReference type="InterPro" id="IPR050239">
    <property type="entry name" value="Sigma-70_RNA_pol_init_factors"/>
</dbReference>
<proteinExistence type="inferred from homology"/>
<dbReference type="Pfam" id="PF04542">
    <property type="entry name" value="Sigma70_r2"/>
    <property type="match status" value="1"/>
</dbReference>
<gene>
    <name evidence="10" type="ORF">BLA6863_07457</name>
</gene>
<dbReference type="InterPro" id="IPR036770">
    <property type="entry name" value="Ankyrin_rpt-contain_sf"/>
</dbReference>
<dbReference type="InterPro" id="IPR036388">
    <property type="entry name" value="WH-like_DNA-bd_sf"/>
</dbReference>
<accession>A0A6P2S8Q8</accession>
<feature type="domain" description="RNA polymerase sigma-70" evidence="9">
    <location>
        <begin position="723"/>
        <end position="749"/>
    </location>
</feature>
<dbReference type="InterPro" id="IPR014284">
    <property type="entry name" value="RNA_pol_sigma-70_dom"/>
</dbReference>
<evidence type="ECO:0000259" key="8">
    <source>
        <dbReference type="PROSITE" id="PS00715"/>
    </source>
</evidence>
<feature type="repeat" description="ANK" evidence="5">
    <location>
        <begin position="63"/>
        <end position="89"/>
    </location>
</feature>
<dbReference type="Gene3D" id="1.20.120.1810">
    <property type="match status" value="1"/>
</dbReference>
<protein>
    <recommendedName>
        <fullName evidence="6">RNA polymerase sigma factor</fullName>
    </recommendedName>
</protein>
<dbReference type="EMBL" id="CABVPY010000097">
    <property type="protein sequence ID" value="VWC46495.1"/>
    <property type="molecule type" value="Genomic_DNA"/>
</dbReference>
<dbReference type="PROSITE" id="PS50088">
    <property type="entry name" value="ANK_REPEAT"/>
    <property type="match status" value="1"/>
</dbReference>
<dbReference type="Pfam" id="PF04545">
    <property type="entry name" value="Sigma70_r4"/>
    <property type="match status" value="1"/>
</dbReference>
<dbReference type="InterPro" id="IPR007627">
    <property type="entry name" value="RNA_pol_sigma70_r2"/>
</dbReference>
<dbReference type="InterPro" id="IPR013324">
    <property type="entry name" value="RNA_pol_sigma_r3/r4-like"/>
</dbReference>
<comment type="function">
    <text evidence="6">Sigma factors are initiation factors that promote the attachment of RNA polymerase to specific initiation sites and are then released.</text>
</comment>
<dbReference type="GO" id="GO:0006352">
    <property type="term" value="P:DNA-templated transcription initiation"/>
    <property type="evidence" value="ECO:0007669"/>
    <property type="project" value="InterPro"/>
</dbReference>
<dbReference type="CDD" id="cd06171">
    <property type="entry name" value="Sigma70_r4"/>
    <property type="match status" value="1"/>
</dbReference>
<dbReference type="SMART" id="SM00248">
    <property type="entry name" value="ANK"/>
    <property type="match status" value="1"/>
</dbReference>
<feature type="region of interest" description="Disordered" evidence="7">
    <location>
        <begin position="413"/>
        <end position="432"/>
    </location>
</feature>
<dbReference type="PANTHER" id="PTHR30603:SF60">
    <property type="entry name" value="RNA POLYMERASE SIGMA FACTOR RPOD"/>
    <property type="match status" value="1"/>
</dbReference>
<organism evidence="10 11">
    <name type="scientific">Burkholderia lata (strain ATCC 17760 / DSM 23089 / LMG 22485 / NCIMB 9086 / R18194 / 383)</name>
    <dbReference type="NCBI Taxonomy" id="482957"/>
    <lineage>
        <taxon>Bacteria</taxon>
        <taxon>Pseudomonadati</taxon>
        <taxon>Pseudomonadota</taxon>
        <taxon>Betaproteobacteria</taxon>
        <taxon>Burkholderiales</taxon>
        <taxon>Burkholderiaceae</taxon>
        <taxon>Burkholderia</taxon>
        <taxon>Burkholderia cepacia complex</taxon>
    </lineage>
</organism>
<dbReference type="InterPro" id="IPR000943">
    <property type="entry name" value="RNA_pol_sigma70"/>
</dbReference>
<evidence type="ECO:0000256" key="6">
    <source>
        <dbReference type="RuleBase" id="RU362124"/>
    </source>
</evidence>
<dbReference type="InterPro" id="IPR002110">
    <property type="entry name" value="Ankyrin_rpt"/>
</dbReference>
<dbReference type="Gene3D" id="1.25.40.20">
    <property type="entry name" value="Ankyrin repeat-containing domain"/>
    <property type="match status" value="1"/>
</dbReference>
<evidence type="ECO:0000256" key="5">
    <source>
        <dbReference type="PROSITE-ProRule" id="PRU00023"/>
    </source>
</evidence>
<dbReference type="SUPFAM" id="SSF88659">
    <property type="entry name" value="Sigma3 and sigma4 domains of RNA polymerase sigma factors"/>
    <property type="match status" value="2"/>
</dbReference>
<evidence type="ECO:0000313" key="10">
    <source>
        <dbReference type="EMBL" id="VWC46495.1"/>
    </source>
</evidence>
<dbReference type="PROSITE" id="PS50297">
    <property type="entry name" value="ANK_REP_REGION"/>
    <property type="match status" value="1"/>
</dbReference>
<evidence type="ECO:0000256" key="3">
    <source>
        <dbReference type="ARBA" id="ARBA00023125"/>
    </source>
</evidence>
<name>A0A6P2S8Q8_BURL3</name>
<evidence type="ECO:0000259" key="9">
    <source>
        <dbReference type="PROSITE" id="PS00716"/>
    </source>
</evidence>
<evidence type="ECO:0000256" key="1">
    <source>
        <dbReference type="ARBA" id="ARBA00023015"/>
    </source>
</evidence>
<reference evidence="10 11" key="1">
    <citation type="submission" date="2019-09" db="EMBL/GenBank/DDBJ databases">
        <authorList>
            <person name="Depoorter E."/>
        </authorList>
    </citation>
    <scope>NUCLEOTIDE SEQUENCE [LARGE SCALE GENOMIC DNA]</scope>
    <source>
        <strain evidence="10">LMG 6863</strain>
    </source>
</reference>
<dbReference type="PROSITE" id="PS00715">
    <property type="entry name" value="SIGMA70_1"/>
    <property type="match status" value="1"/>
</dbReference>
<evidence type="ECO:0000256" key="2">
    <source>
        <dbReference type="ARBA" id="ARBA00023082"/>
    </source>
</evidence>
<dbReference type="AlphaFoldDB" id="A0A6P2S8Q8"/>
<sequence length="849" mass="92916">MHIRRVNESATHASAGEAQKNETISASSQPLNRFLRLAVVTGVESAVQIHIDRGDDLNARDGDGMTPLMLSAARNKAEICKLLLDAGADRTLLAPSGQTAHAIALTAGAHEAATVLEIARVIHDQGPRSTISELPYAAEGAIPKSARPDIDVLDSAVVPPVGIVGTSCSETYGVSTELEEEVSEFDLSGWEAEEESTPPQANLSIVGAISVIQIAISDHEPIDSSAEWDDIDAQLPLLALPVARTEDAEAYGKLRLLLLRAIREGSVPSADIEDLTVAADHAVRPEAERLLNMVINDLGAESDERFEYTNANESFKVFIKPEETSSEEETLDEALAAIDIASSPRSEPLRIYQREFQRLQLISAQEELELGQAMERALDAALDALAAWPSGIEQILTTGAEVIAGLRQLNSMSSGSVGSDNEQGLSDDSSTTSALIEDEENTFDENDESSAEPRPPMCDPAFANALDRLRAVTIDSAHQGHIWSETRNALAALRLNREFLLNLADSRVVTAIESGIQYGQAMTAYRQARDQMMAANLRLVFHLAQKYQYSGEPLDDLVQEGNIGLLKAIERYDWRRGFKLSTYATWWIRQQIGRHIADKCRTIRIPVHVFEKLQRLQRETIVFESTFGYPPDLGEIASRMEMSPRKIVALQRLTLETLSIDETSIDELIAIEAASDFAVSSPEDIVSKIQLRRAIDNLLATLAPKEAEILRLRFGIGVPDSLTLEEIGQRYSVTRERVRQIESKALRGLRHPNRGGKFAHTVLGIPPTTEKSKEVTESSNGVGTEAVANLDGLLARAVELGITVDDDSEGPSGKIWVNVIDTTDESERRLIEGLIDFGFQLSPGKGYWK</sequence>
<comment type="similarity">
    <text evidence="6">Belongs to the sigma-70 factor family.</text>
</comment>
<keyword evidence="3 6" id="KW-0238">DNA-binding</keyword>
<dbReference type="PRINTS" id="PR00046">
    <property type="entry name" value="SIGMA70FCT"/>
</dbReference>